<evidence type="ECO:0000313" key="3">
    <source>
        <dbReference type="Proteomes" id="UP001500124"/>
    </source>
</evidence>
<keyword evidence="3" id="KW-1185">Reference proteome</keyword>
<dbReference type="Proteomes" id="UP001500124">
    <property type="component" value="Unassembled WGS sequence"/>
</dbReference>
<name>A0ABP9L381_9ACTN</name>
<feature type="compositionally biased region" description="Low complexity" evidence="1">
    <location>
        <begin position="24"/>
        <end position="33"/>
    </location>
</feature>
<dbReference type="EMBL" id="BAABKC010000086">
    <property type="protein sequence ID" value="GAA5070122.1"/>
    <property type="molecule type" value="Genomic_DNA"/>
</dbReference>
<protein>
    <submittedName>
        <fullName evidence="2">Uncharacterized protein</fullName>
    </submittedName>
</protein>
<reference evidence="3" key="1">
    <citation type="journal article" date="2019" name="Int. J. Syst. Evol. Microbiol.">
        <title>The Global Catalogue of Microorganisms (GCM) 10K type strain sequencing project: providing services to taxonomists for standard genome sequencing and annotation.</title>
        <authorList>
            <consortium name="The Broad Institute Genomics Platform"/>
            <consortium name="The Broad Institute Genome Sequencing Center for Infectious Disease"/>
            <person name="Wu L."/>
            <person name="Ma J."/>
        </authorList>
    </citation>
    <scope>NUCLEOTIDE SEQUENCE [LARGE SCALE GENOMIC DNA]</scope>
    <source>
        <strain evidence="3">JCM 18410</strain>
    </source>
</reference>
<feature type="region of interest" description="Disordered" evidence="1">
    <location>
        <begin position="18"/>
        <end position="37"/>
    </location>
</feature>
<proteinExistence type="predicted"/>
<organism evidence="2 3">
    <name type="scientific">Streptomyces similanensis</name>
    <dbReference type="NCBI Taxonomy" id="1274988"/>
    <lineage>
        <taxon>Bacteria</taxon>
        <taxon>Bacillati</taxon>
        <taxon>Actinomycetota</taxon>
        <taxon>Actinomycetes</taxon>
        <taxon>Kitasatosporales</taxon>
        <taxon>Streptomycetaceae</taxon>
        <taxon>Streptomyces</taxon>
    </lineage>
</organism>
<accession>A0ABP9L381</accession>
<sequence length="396" mass="43658">MTNGISAQLSFVGRTEHLSTDELPPGSESSGWPGPIPDGRQVRAIWWRGFAEGGPGCLRCRDRSADDAVARSFQRGGDALDAALRGPATVRSLRPLLSPDISYKQPPGPQLLRLCLALVKQIDASGTGGSARFDIVECHEKKSWLNRDPGRLEVVRRYDPVQARDYYIAGDGNLRRALESPGSHSLTELVVPSDYRGALRADVHSSSDEPPYTLRPPLRASTGYVYSLREPRVRAHVIDFYESTNAPTELLTVLRDLLPCLPAEVSASKTQPPQPLSRPVQLPRRDGLYMSARGNSFGYLRFTDPANVTYVSADGEPRQIAQWLRPGTERLGIYQGSYRMSGRALWFTVGSADGIAARFRGSVSEDGSTLSFEVENPNSTHHSEAFKFTPVEFPRY</sequence>
<evidence type="ECO:0000256" key="1">
    <source>
        <dbReference type="SAM" id="MobiDB-lite"/>
    </source>
</evidence>
<gene>
    <name evidence="2" type="ORF">GCM10023336_54910</name>
</gene>
<comment type="caution">
    <text evidence="2">The sequence shown here is derived from an EMBL/GenBank/DDBJ whole genome shotgun (WGS) entry which is preliminary data.</text>
</comment>
<evidence type="ECO:0000313" key="2">
    <source>
        <dbReference type="EMBL" id="GAA5070122.1"/>
    </source>
</evidence>